<keyword evidence="4" id="KW-1185">Reference proteome</keyword>
<keyword evidence="1" id="KW-1133">Transmembrane helix</keyword>
<dbReference type="GO" id="GO:0050421">
    <property type="term" value="F:nitrite reductase (NO-forming) activity"/>
    <property type="evidence" value="ECO:0007669"/>
    <property type="project" value="Ensembl"/>
</dbReference>
<dbReference type="InterPro" id="IPR005303">
    <property type="entry name" value="MOCOS_middle"/>
</dbReference>
<dbReference type="InterPro" id="IPR005302">
    <property type="entry name" value="MoCF_Sase_C"/>
</dbReference>
<dbReference type="Proteomes" id="UP000007648">
    <property type="component" value="Unassembled WGS sequence"/>
</dbReference>
<feature type="domain" description="MOSC" evidence="2">
    <location>
        <begin position="206"/>
        <end position="351"/>
    </location>
</feature>
<dbReference type="GO" id="GO:0030170">
    <property type="term" value="F:pyridoxal phosphate binding"/>
    <property type="evidence" value="ECO:0007669"/>
    <property type="project" value="InterPro"/>
</dbReference>
<accession>A0A7N4NFX7</accession>
<dbReference type="GO" id="GO:1903958">
    <property type="term" value="C:nitric-oxide synthase complex"/>
    <property type="evidence" value="ECO:0007669"/>
    <property type="project" value="Ensembl"/>
</dbReference>
<reference evidence="3" key="3">
    <citation type="submission" date="2025-09" db="UniProtKB">
        <authorList>
            <consortium name="Ensembl"/>
        </authorList>
    </citation>
    <scope>IDENTIFICATION</scope>
</reference>
<evidence type="ECO:0000313" key="4">
    <source>
        <dbReference type="Proteomes" id="UP000007648"/>
    </source>
</evidence>
<dbReference type="GeneTree" id="ENSGT00940000162410"/>
<dbReference type="Pfam" id="PF03476">
    <property type="entry name" value="MOSC_N"/>
    <property type="match status" value="1"/>
</dbReference>
<dbReference type="PANTHER" id="PTHR14237:SF25">
    <property type="entry name" value="MITOCHONDRIAL AMIDOXIME-REDUCING COMPONENT 1"/>
    <property type="match status" value="1"/>
</dbReference>
<dbReference type="GO" id="GO:0030151">
    <property type="term" value="F:molybdenum ion binding"/>
    <property type="evidence" value="ECO:0007669"/>
    <property type="project" value="Ensembl"/>
</dbReference>
<feature type="transmembrane region" description="Helical" evidence="1">
    <location>
        <begin position="30"/>
        <end position="54"/>
    </location>
</feature>
<dbReference type="Ensembl" id="ENSSHAT00000029437.1">
    <property type="protein sequence ID" value="ENSSHAP00000022641.1"/>
    <property type="gene ID" value="ENSSHAG00000021614.1"/>
</dbReference>
<dbReference type="GO" id="GO:0006809">
    <property type="term" value="P:nitric oxide biosynthetic process"/>
    <property type="evidence" value="ECO:0007669"/>
    <property type="project" value="Ensembl"/>
</dbReference>
<dbReference type="Pfam" id="PF03473">
    <property type="entry name" value="MOSC"/>
    <property type="match status" value="1"/>
</dbReference>
<reference evidence="3 4" key="1">
    <citation type="journal article" date="2011" name="Proc. Natl. Acad. Sci. U.S.A.">
        <title>Genetic diversity and population structure of the endangered marsupial Sarcophilus harrisii (Tasmanian devil).</title>
        <authorList>
            <person name="Miller W."/>
            <person name="Hayes V.M."/>
            <person name="Ratan A."/>
            <person name="Petersen D.C."/>
            <person name="Wittekindt N.E."/>
            <person name="Miller J."/>
            <person name="Walenz B."/>
            <person name="Knight J."/>
            <person name="Qi J."/>
            <person name="Zhao F."/>
            <person name="Wang Q."/>
            <person name="Bedoya-Reina O.C."/>
            <person name="Katiyar N."/>
            <person name="Tomsho L.P."/>
            <person name="Kasson L.M."/>
            <person name="Hardie R.A."/>
            <person name="Woodbridge P."/>
            <person name="Tindall E.A."/>
            <person name="Bertelsen M.F."/>
            <person name="Dixon D."/>
            <person name="Pyecroft S."/>
            <person name="Helgen K.M."/>
            <person name="Lesk A.M."/>
            <person name="Pringle T.H."/>
            <person name="Patterson N."/>
            <person name="Zhang Y."/>
            <person name="Kreiss A."/>
            <person name="Woods G.M."/>
            <person name="Jones M.E."/>
            <person name="Schuster S.C."/>
        </authorList>
    </citation>
    <scope>NUCLEOTIDE SEQUENCE [LARGE SCALE GENOMIC DNA]</scope>
</reference>
<name>A0A7N4NFX7_SARHA</name>
<dbReference type="GO" id="GO:0042126">
    <property type="term" value="P:nitrate metabolic process"/>
    <property type="evidence" value="ECO:0007669"/>
    <property type="project" value="Ensembl"/>
</dbReference>
<dbReference type="PROSITE" id="PS51340">
    <property type="entry name" value="MOSC"/>
    <property type="match status" value="1"/>
</dbReference>
<keyword evidence="1" id="KW-0812">Transmembrane</keyword>
<gene>
    <name evidence="3" type="primary">MTARC1</name>
</gene>
<proteinExistence type="predicted"/>
<dbReference type="PANTHER" id="PTHR14237">
    <property type="entry name" value="MOLYBDOPTERIN COFACTOR SULFURASE MOSC"/>
    <property type="match status" value="1"/>
</dbReference>
<dbReference type="SUPFAM" id="SSF50800">
    <property type="entry name" value="PK beta-barrel domain-like"/>
    <property type="match status" value="1"/>
</dbReference>
<dbReference type="InParanoid" id="A0A7N4NFX7"/>
<dbReference type="FunCoup" id="A0A7N4NFX7">
    <property type="interactions" value="534"/>
</dbReference>
<organism evidence="3 4">
    <name type="scientific">Sarcophilus harrisii</name>
    <name type="common">Tasmanian devil</name>
    <name type="synonym">Sarcophilus laniarius</name>
    <dbReference type="NCBI Taxonomy" id="9305"/>
    <lineage>
        <taxon>Eukaryota</taxon>
        <taxon>Metazoa</taxon>
        <taxon>Chordata</taxon>
        <taxon>Craniata</taxon>
        <taxon>Vertebrata</taxon>
        <taxon>Euteleostomi</taxon>
        <taxon>Mammalia</taxon>
        <taxon>Metatheria</taxon>
        <taxon>Dasyuromorphia</taxon>
        <taxon>Dasyuridae</taxon>
        <taxon>Sarcophilus</taxon>
    </lineage>
</organism>
<dbReference type="AlphaFoldDB" id="A0A7N4NFX7"/>
<protein>
    <submittedName>
        <fullName evidence="3">Mitochondrial amidoxime reducing component 1</fullName>
    </submittedName>
</protein>
<evidence type="ECO:0000256" key="1">
    <source>
        <dbReference type="SAM" id="Phobius"/>
    </source>
</evidence>
<evidence type="ECO:0000313" key="3">
    <source>
        <dbReference type="Ensembl" id="ENSSHAP00000022641.1"/>
    </source>
</evidence>
<sequence>MGAAASSALTGLSLPQLRLSLVLPGLAQPRAAWLGAAALGLAAAAALGAAAWSSRGPRWRRRRRRLQRRLRQVGTVAQLWIYPIKSCKGVPVNEAECTAMGLRSGHLRDRFWLIINEEGNMVTARQEPRLVLISLTCENDSLILSAAYTQDLILPIKAPTANVVRKCRVHGLGIEGRDCGDEAAQWITNFLKTQSYRLVYFEPHMRPRNSKQIQDAFRITDKVAYPDASPFLILSEASLADLNSRLEKKVKANNFRPNIVISGCGIHEEDSWNEILIGDVEMKRIMACGRCILTTVDPDTGIMNRKEPLETLRRCMQIISYRQEKRLRRVSQLSTVTKLVIVRRENGTQILSDPTLNELSTRLEILKFFSVQDSFLPRNFHAIGPHLKSELKCFWQHSRIHGAKLFMLCIQNQGCRKVIPCNMVIDNVIPLTKRYMASHLSLDSIMSWKIQEQSKWEIQCTS</sequence>
<evidence type="ECO:0000259" key="2">
    <source>
        <dbReference type="PROSITE" id="PS51340"/>
    </source>
</evidence>
<dbReference type="GO" id="GO:0043546">
    <property type="term" value="F:molybdopterin cofactor binding"/>
    <property type="evidence" value="ECO:0007669"/>
    <property type="project" value="Ensembl"/>
</dbReference>
<dbReference type="InterPro" id="IPR011037">
    <property type="entry name" value="Pyrv_Knase-like_insert_dom_sf"/>
</dbReference>
<keyword evidence="1" id="KW-0472">Membrane</keyword>
<dbReference type="GO" id="GO:0008940">
    <property type="term" value="F:nitrate reductase activity"/>
    <property type="evidence" value="ECO:0007669"/>
    <property type="project" value="Ensembl"/>
</dbReference>
<dbReference type="GO" id="GO:0005743">
    <property type="term" value="C:mitochondrial inner membrane"/>
    <property type="evidence" value="ECO:0007669"/>
    <property type="project" value="TreeGrafter"/>
</dbReference>
<dbReference type="GO" id="GO:0070458">
    <property type="term" value="P:cellular detoxification of nitrogen compound"/>
    <property type="evidence" value="ECO:0007669"/>
    <property type="project" value="Ensembl"/>
</dbReference>
<reference evidence="3" key="2">
    <citation type="submission" date="2025-08" db="UniProtKB">
        <authorList>
            <consortium name="Ensembl"/>
        </authorList>
    </citation>
    <scope>IDENTIFICATION</scope>
</reference>
<dbReference type="SUPFAM" id="SSF141673">
    <property type="entry name" value="MOSC N-terminal domain-like"/>
    <property type="match status" value="1"/>
</dbReference>